<accession>A0A673GF74</accession>
<reference evidence="1" key="2">
    <citation type="submission" date="2025-09" db="UniProtKB">
        <authorList>
            <consortium name="Ensembl"/>
        </authorList>
    </citation>
    <scope>IDENTIFICATION</scope>
</reference>
<sequence>MARISGSSYKCVLVLTLGFLVFEIVVGQICRSLLIAVDSFHTLYVFINLALSEVRVLCMLRTTEGCVSNPSAS</sequence>
<name>A0A673GF74_9TELE</name>
<reference evidence="1" key="1">
    <citation type="submission" date="2025-08" db="UniProtKB">
        <authorList>
            <consortium name="Ensembl"/>
        </authorList>
    </citation>
    <scope>IDENTIFICATION</scope>
</reference>
<evidence type="ECO:0000313" key="2">
    <source>
        <dbReference type="Proteomes" id="UP000472270"/>
    </source>
</evidence>
<dbReference type="AlphaFoldDB" id="A0A673GF74"/>
<keyword evidence="2" id="KW-1185">Reference proteome</keyword>
<dbReference type="Ensembl" id="ENSSRHT00000011129.1">
    <property type="protein sequence ID" value="ENSSRHP00000010726.1"/>
    <property type="gene ID" value="ENSSRHG00000006185.1"/>
</dbReference>
<proteinExistence type="predicted"/>
<evidence type="ECO:0000313" key="1">
    <source>
        <dbReference type="Ensembl" id="ENSSRHP00000010726.1"/>
    </source>
</evidence>
<organism evidence="1 2">
    <name type="scientific">Sinocyclocheilus rhinocerous</name>
    <dbReference type="NCBI Taxonomy" id="307959"/>
    <lineage>
        <taxon>Eukaryota</taxon>
        <taxon>Metazoa</taxon>
        <taxon>Chordata</taxon>
        <taxon>Craniata</taxon>
        <taxon>Vertebrata</taxon>
        <taxon>Euteleostomi</taxon>
        <taxon>Actinopterygii</taxon>
        <taxon>Neopterygii</taxon>
        <taxon>Teleostei</taxon>
        <taxon>Ostariophysi</taxon>
        <taxon>Cypriniformes</taxon>
        <taxon>Cyprinidae</taxon>
        <taxon>Cyprininae</taxon>
        <taxon>Sinocyclocheilus</taxon>
    </lineage>
</organism>
<protein>
    <submittedName>
        <fullName evidence="1">Uncharacterized protein</fullName>
    </submittedName>
</protein>
<dbReference type="Proteomes" id="UP000472270">
    <property type="component" value="Unassembled WGS sequence"/>
</dbReference>